<protein>
    <submittedName>
        <fullName evidence="1">Uncharacterized protein</fullName>
    </submittedName>
</protein>
<dbReference type="Gene3D" id="2.30.29.30">
    <property type="entry name" value="Pleckstrin-homology domain (PH domain)/Phosphotyrosine-binding domain (PTB)"/>
    <property type="match status" value="1"/>
</dbReference>
<dbReference type="InterPro" id="IPR011993">
    <property type="entry name" value="PH-like_dom_sf"/>
</dbReference>
<evidence type="ECO:0000313" key="2">
    <source>
        <dbReference type="Proteomes" id="UP001529510"/>
    </source>
</evidence>
<accession>A0ABD0Q305</accession>
<comment type="caution">
    <text evidence="1">The sequence shown here is derived from an EMBL/GenBank/DDBJ whole genome shotgun (WGS) entry which is preliminary data.</text>
</comment>
<organism evidence="1 2">
    <name type="scientific">Cirrhinus mrigala</name>
    <name type="common">Mrigala</name>
    <dbReference type="NCBI Taxonomy" id="683832"/>
    <lineage>
        <taxon>Eukaryota</taxon>
        <taxon>Metazoa</taxon>
        <taxon>Chordata</taxon>
        <taxon>Craniata</taxon>
        <taxon>Vertebrata</taxon>
        <taxon>Euteleostomi</taxon>
        <taxon>Actinopterygii</taxon>
        <taxon>Neopterygii</taxon>
        <taxon>Teleostei</taxon>
        <taxon>Ostariophysi</taxon>
        <taxon>Cypriniformes</taxon>
        <taxon>Cyprinidae</taxon>
        <taxon>Labeoninae</taxon>
        <taxon>Labeonini</taxon>
        <taxon>Cirrhinus</taxon>
    </lineage>
</organism>
<gene>
    <name evidence="1" type="ORF">M9458_022912</name>
</gene>
<feature type="non-terminal residue" evidence="1">
    <location>
        <position position="1"/>
    </location>
</feature>
<dbReference type="SUPFAM" id="SSF50729">
    <property type="entry name" value="PH domain-like"/>
    <property type="match status" value="1"/>
</dbReference>
<evidence type="ECO:0000313" key="1">
    <source>
        <dbReference type="EMBL" id="KAL0180506.1"/>
    </source>
</evidence>
<name>A0ABD0Q305_CIRMR</name>
<dbReference type="EMBL" id="JAMKFB020000011">
    <property type="protein sequence ID" value="KAL0180506.1"/>
    <property type="molecule type" value="Genomic_DNA"/>
</dbReference>
<dbReference type="Proteomes" id="UP001529510">
    <property type="component" value="Unassembled WGS sequence"/>
</dbReference>
<proteinExistence type="predicted"/>
<reference evidence="1 2" key="1">
    <citation type="submission" date="2024-05" db="EMBL/GenBank/DDBJ databases">
        <title>Genome sequencing and assembly of Indian major carp, Cirrhinus mrigala (Hamilton, 1822).</title>
        <authorList>
            <person name="Mohindra V."/>
            <person name="Chowdhury L.M."/>
            <person name="Lal K."/>
            <person name="Jena J.K."/>
        </authorList>
    </citation>
    <scope>NUCLEOTIDE SEQUENCE [LARGE SCALE GENOMIC DNA]</scope>
    <source>
        <strain evidence="1">CM1030</strain>
        <tissue evidence="1">Blood</tissue>
    </source>
</reference>
<feature type="non-terminal residue" evidence="1">
    <location>
        <position position="89"/>
    </location>
</feature>
<dbReference type="FunFam" id="2.30.29.30:FF:000068">
    <property type="entry name" value="Son of sevenless homolog 1 (Drosophila)"/>
    <property type="match status" value="1"/>
</dbReference>
<keyword evidence="2" id="KW-1185">Reference proteome</keyword>
<dbReference type="AlphaFoldDB" id="A0ABD0Q305"/>
<sequence>QQMKGKHLAIKKMNEIQRNIDGWEGKDIGQCCNEFIMEGTLTRVGAKHERHIFLFDGLMICCKSNHGQPRLPGASAAEYRLKEKFFMRK</sequence>